<name>A0AA39RA38_ACESA</name>
<protein>
    <submittedName>
        <fullName evidence="2">Uncharacterized protein</fullName>
    </submittedName>
</protein>
<dbReference type="EMBL" id="JAUESC010000388">
    <property type="protein sequence ID" value="KAK0570391.1"/>
    <property type="molecule type" value="Genomic_DNA"/>
</dbReference>
<reference evidence="2" key="1">
    <citation type="journal article" date="2022" name="Plant J.">
        <title>Strategies of tolerance reflected in two North American maple genomes.</title>
        <authorList>
            <person name="McEvoy S.L."/>
            <person name="Sezen U.U."/>
            <person name="Trouern-Trend A."/>
            <person name="McMahon S.M."/>
            <person name="Schaberg P.G."/>
            <person name="Yang J."/>
            <person name="Wegrzyn J.L."/>
            <person name="Swenson N.G."/>
        </authorList>
    </citation>
    <scope>NUCLEOTIDE SEQUENCE</scope>
    <source>
        <strain evidence="2">NS2018</strain>
    </source>
</reference>
<evidence type="ECO:0000313" key="3">
    <source>
        <dbReference type="Proteomes" id="UP001168877"/>
    </source>
</evidence>
<feature type="region of interest" description="Disordered" evidence="1">
    <location>
        <begin position="1"/>
        <end position="50"/>
    </location>
</feature>
<sequence>MKEKKTEKKKSKIATEGDFADPPARPKKRSEDGLALYTGGVGNRRTSTPISSTTPVPLFLHFLLKDTMELFRLAP</sequence>
<evidence type="ECO:0000313" key="2">
    <source>
        <dbReference type="EMBL" id="KAK0570391.1"/>
    </source>
</evidence>
<dbReference type="Proteomes" id="UP001168877">
    <property type="component" value="Unassembled WGS sequence"/>
</dbReference>
<evidence type="ECO:0000256" key="1">
    <source>
        <dbReference type="SAM" id="MobiDB-lite"/>
    </source>
</evidence>
<keyword evidence="3" id="KW-1185">Reference proteome</keyword>
<reference evidence="2" key="2">
    <citation type="submission" date="2023-06" db="EMBL/GenBank/DDBJ databases">
        <authorList>
            <person name="Swenson N.G."/>
            <person name="Wegrzyn J.L."/>
            <person name="Mcevoy S.L."/>
        </authorList>
    </citation>
    <scope>NUCLEOTIDE SEQUENCE</scope>
    <source>
        <strain evidence="2">NS2018</strain>
        <tissue evidence="2">Leaf</tissue>
    </source>
</reference>
<accession>A0AA39RA38</accession>
<organism evidence="2 3">
    <name type="scientific">Acer saccharum</name>
    <name type="common">Sugar maple</name>
    <dbReference type="NCBI Taxonomy" id="4024"/>
    <lineage>
        <taxon>Eukaryota</taxon>
        <taxon>Viridiplantae</taxon>
        <taxon>Streptophyta</taxon>
        <taxon>Embryophyta</taxon>
        <taxon>Tracheophyta</taxon>
        <taxon>Spermatophyta</taxon>
        <taxon>Magnoliopsida</taxon>
        <taxon>eudicotyledons</taxon>
        <taxon>Gunneridae</taxon>
        <taxon>Pentapetalae</taxon>
        <taxon>rosids</taxon>
        <taxon>malvids</taxon>
        <taxon>Sapindales</taxon>
        <taxon>Sapindaceae</taxon>
        <taxon>Hippocastanoideae</taxon>
        <taxon>Acereae</taxon>
        <taxon>Acer</taxon>
    </lineage>
</organism>
<dbReference type="AlphaFoldDB" id="A0AA39RA38"/>
<gene>
    <name evidence="2" type="ORF">LWI29_000419</name>
</gene>
<proteinExistence type="predicted"/>
<comment type="caution">
    <text evidence="2">The sequence shown here is derived from an EMBL/GenBank/DDBJ whole genome shotgun (WGS) entry which is preliminary data.</text>
</comment>